<keyword evidence="2 4" id="KW-0996">Nickel insertion</keyword>
<dbReference type="RefSeq" id="WP_023403282.1">
    <property type="nucleotide sequence ID" value="NZ_BAUJ01000012.1"/>
</dbReference>
<accession>V5FC13</accession>
<protein>
    <recommendedName>
        <fullName evidence="4">Urease accessory protein UreD</fullName>
    </recommendedName>
</protein>
<dbReference type="GO" id="GO:0005737">
    <property type="term" value="C:cytoplasm"/>
    <property type="evidence" value="ECO:0007669"/>
    <property type="project" value="UniProtKB-SubCell"/>
</dbReference>
<name>V5FC13_9VIBR</name>
<dbReference type="PANTHER" id="PTHR33643:SF1">
    <property type="entry name" value="UREASE ACCESSORY PROTEIN D"/>
    <property type="match status" value="1"/>
</dbReference>
<reference evidence="6 7" key="1">
    <citation type="submission" date="2013-10" db="EMBL/GenBank/DDBJ databases">
        <authorList>
            <person name="Ichikawa N."/>
            <person name="Kimura A."/>
            <person name="Ohji S."/>
            <person name="Hosoyama A."/>
            <person name="Fujita N."/>
        </authorList>
    </citation>
    <scope>NUCLEOTIDE SEQUENCE [LARGE SCALE GENOMIC DNA]</scope>
    <source>
        <strain evidence="6 7">NBRC 102217</strain>
    </source>
</reference>
<dbReference type="Proteomes" id="UP000017800">
    <property type="component" value="Unassembled WGS sequence"/>
</dbReference>
<feature type="compositionally biased region" description="Polar residues" evidence="5">
    <location>
        <begin position="254"/>
        <end position="263"/>
    </location>
</feature>
<evidence type="ECO:0000256" key="2">
    <source>
        <dbReference type="ARBA" id="ARBA00022988"/>
    </source>
</evidence>
<dbReference type="Pfam" id="PF01774">
    <property type="entry name" value="UreD"/>
    <property type="match status" value="1"/>
</dbReference>
<dbReference type="AlphaFoldDB" id="V5FC13"/>
<keyword evidence="7" id="KW-1185">Reference proteome</keyword>
<evidence type="ECO:0000256" key="3">
    <source>
        <dbReference type="ARBA" id="ARBA00023186"/>
    </source>
</evidence>
<keyword evidence="3 4" id="KW-0143">Chaperone</keyword>
<dbReference type="GO" id="GO:0016151">
    <property type="term" value="F:nickel cation binding"/>
    <property type="evidence" value="ECO:0007669"/>
    <property type="project" value="UniProtKB-UniRule"/>
</dbReference>
<comment type="subunit">
    <text evidence="4">UreD, UreF and UreG form a complex that acts as a GTP-hydrolysis-dependent molecular chaperone, activating the urease apoprotein by helping to assemble the nickel containing metallocenter of UreC. The UreE protein probably delivers the nickel.</text>
</comment>
<evidence type="ECO:0000256" key="1">
    <source>
        <dbReference type="ARBA" id="ARBA00007177"/>
    </source>
</evidence>
<reference evidence="6 7" key="2">
    <citation type="submission" date="2013-11" db="EMBL/GenBank/DDBJ databases">
        <title>Whole genome shotgun sequence of Vibrio halioticoli NBRC 102217.</title>
        <authorList>
            <person name="Isaki S."/>
            <person name="Kimura A."/>
            <person name="Ohji S."/>
            <person name="Hosoyama A."/>
            <person name="Fujita N."/>
            <person name="Hashimoto M."/>
            <person name="Hosoyama Y."/>
            <person name="Yamazoe A."/>
        </authorList>
    </citation>
    <scope>NUCLEOTIDE SEQUENCE [LARGE SCALE GENOMIC DNA]</scope>
    <source>
        <strain evidence="6 7">NBRC 102217</strain>
    </source>
</reference>
<sequence length="329" mass="36295">MSVSSALHAASVLQDSADALSPLGAEIKHQTEQGWKAQLCLSFVDRGDKTVIKHRSQQGPLAIQRPLYPEGKPCHTYLLHPPGGVVGGDTLNINVTLHSGAHSLITTPGATKFYRSDSKYAHQKQVLSVKNGARLEWLPQENIFFPNAYSRLDTEVHLESGAQFIGWEMHCFGRPALKEGFELGHLVGKTEIFQDGKRLLVEGINFHGGDNLMINMGLLGRSMLGTLYVSEVSQELLELVRSLLLSIVSESNSNDATGARQATSQRPSHQQSSQQQPLLLSVTQIDGLMVVRALGEWSEDILSAFTLVWQQVRHYWTGETPTPPRIWAT</sequence>
<feature type="compositionally biased region" description="Low complexity" evidence="5">
    <location>
        <begin position="264"/>
        <end position="276"/>
    </location>
</feature>
<comment type="caution">
    <text evidence="6">The sequence shown here is derived from an EMBL/GenBank/DDBJ whole genome shotgun (WGS) entry which is preliminary data.</text>
</comment>
<proteinExistence type="inferred from homology"/>
<dbReference type="OrthoDB" id="9798842at2"/>
<dbReference type="HAMAP" id="MF_01384">
    <property type="entry name" value="UreD"/>
    <property type="match status" value="1"/>
</dbReference>
<evidence type="ECO:0000313" key="6">
    <source>
        <dbReference type="EMBL" id="GAD88903.1"/>
    </source>
</evidence>
<dbReference type="InterPro" id="IPR002669">
    <property type="entry name" value="UreD"/>
</dbReference>
<evidence type="ECO:0000256" key="4">
    <source>
        <dbReference type="HAMAP-Rule" id="MF_01384"/>
    </source>
</evidence>
<keyword evidence="4" id="KW-0963">Cytoplasm</keyword>
<comment type="function">
    <text evidence="4">Required for maturation of urease via the functional incorporation of the urease nickel metallocenter.</text>
</comment>
<gene>
    <name evidence="4 6" type="primary">ureD</name>
    <name evidence="6" type="ORF">VHA01S_012_00190</name>
</gene>
<dbReference type="PANTHER" id="PTHR33643">
    <property type="entry name" value="UREASE ACCESSORY PROTEIN D"/>
    <property type="match status" value="1"/>
</dbReference>
<comment type="subcellular location">
    <subcellularLocation>
        <location evidence="4">Cytoplasm</location>
    </subcellularLocation>
</comment>
<feature type="region of interest" description="Disordered" evidence="5">
    <location>
        <begin position="254"/>
        <end position="276"/>
    </location>
</feature>
<dbReference type="EMBL" id="BAUJ01000012">
    <property type="protein sequence ID" value="GAD88903.1"/>
    <property type="molecule type" value="Genomic_DNA"/>
</dbReference>
<dbReference type="eggNOG" id="COG0829">
    <property type="taxonomic scope" value="Bacteria"/>
</dbReference>
<evidence type="ECO:0000313" key="7">
    <source>
        <dbReference type="Proteomes" id="UP000017800"/>
    </source>
</evidence>
<comment type="similarity">
    <text evidence="1 4">Belongs to the UreD family.</text>
</comment>
<evidence type="ECO:0000256" key="5">
    <source>
        <dbReference type="SAM" id="MobiDB-lite"/>
    </source>
</evidence>
<organism evidence="6 7">
    <name type="scientific">Vibrio halioticoli NBRC 102217</name>
    <dbReference type="NCBI Taxonomy" id="1219072"/>
    <lineage>
        <taxon>Bacteria</taxon>
        <taxon>Pseudomonadati</taxon>
        <taxon>Pseudomonadota</taxon>
        <taxon>Gammaproteobacteria</taxon>
        <taxon>Vibrionales</taxon>
        <taxon>Vibrionaceae</taxon>
        <taxon>Vibrio</taxon>
    </lineage>
</organism>